<dbReference type="InterPro" id="IPR051012">
    <property type="entry name" value="CellSynth/LPSAsmb/PSIAsmb"/>
</dbReference>
<evidence type="ECO:0000256" key="1">
    <source>
        <dbReference type="ARBA" id="ARBA00022737"/>
    </source>
</evidence>
<dbReference type="Gene3D" id="1.25.40.10">
    <property type="entry name" value="Tetratricopeptide repeat domain"/>
    <property type="match status" value="3"/>
</dbReference>
<keyword evidence="2" id="KW-0802">TPR repeat</keyword>
<dbReference type="EMBL" id="CP036261">
    <property type="protein sequence ID" value="QDS88873.1"/>
    <property type="molecule type" value="Genomic_DNA"/>
</dbReference>
<evidence type="ECO:0000313" key="4">
    <source>
        <dbReference type="EMBL" id="QDS88873.1"/>
    </source>
</evidence>
<dbReference type="OrthoDB" id="229294at2"/>
<dbReference type="Pfam" id="PF13432">
    <property type="entry name" value="TPR_16"/>
    <property type="match status" value="1"/>
</dbReference>
<evidence type="ECO:0000256" key="3">
    <source>
        <dbReference type="SAM" id="Phobius"/>
    </source>
</evidence>
<evidence type="ECO:0000256" key="2">
    <source>
        <dbReference type="ARBA" id="ARBA00022803"/>
    </source>
</evidence>
<keyword evidence="3" id="KW-0472">Membrane</keyword>
<keyword evidence="3" id="KW-1133">Transmembrane helix</keyword>
<evidence type="ECO:0000313" key="5">
    <source>
        <dbReference type="Proteomes" id="UP000319557"/>
    </source>
</evidence>
<accession>A0A517M1W8</accession>
<dbReference type="SUPFAM" id="SSF48452">
    <property type="entry name" value="TPR-like"/>
    <property type="match status" value="2"/>
</dbReference>
<dbReference type="PANTHER" id="PTHR45586">
    <property type="entry name" value="TPR REPEAT-CONTAINING PROTEIN PA4667"/>
    <property type="match status" value="1"/>
</dbReference>
<keyword evidence="1" id="KW-0677">Repeat</keyword>
<feature type="transmembrane region" description="Helical" evidence="3">
    <location>
        <begin position="20"/>
        <end position="39"/>
    </location>
</feature>
<dbReference type="PANTHER" id="PTHR45586:SF1">
    <property type="entry name" value="LIPOPOLYSACCHARIDE ASSEMBLY PROTEIN B"/>
    <property type="match status" value="1"/>
</dbReference>
<proteinExistence type="predicted"/>
<dbReference type="RefSeq" id="WP_145346388.1">
    <property type="nucleotide sequence ID" value="NZ_CP036261.1"/>
</dbReference>
<organism evidence="4 5">
    <name type="scientific">Rosistilla ulvae</name>
    <dbReference type="NCBI Taxonomy" id="1930277"/>
    <lineage>
        <taxon>Bacteria</taxon>
        <taxon>Pseudomonadati</taxon>
        <taxon>Planctomycetota</taxon>
        <taxon>Planctomycetia</taxon>
        <taxon>Pirellulales</taxon>
        <taxon>Pirellulaceae</taxon>
        <taxon>Rosistilla</taxon>
    </lineage>
</organism>
<reference evidence="4 5" key="1">
    <citation type="submission" date="2019-02" db="EMBL/GenBank/DDBJ databases">
        <title>Deep-cultivation of Planctomycetes and their phenomic and genomic characterization uncovers novel biology.</title>
        <authorList>
            <person name="Wiegand S."/>
            <person name="Jogler M."/>
            <person name="Boedeker C."/>
            <person name="Pinto D."/>
            <person name="Vollmers J."/>
            <person name="Rivas-Marin E."/>
            <person name="Kohn T."/>
            <person name="Peeters S.H."/>
            <person name="Heuer A."/>
            <person name="Rast P."/>
            <person name="Oberbeckmann S."/>
            <person name="Bunk B."/>
            <person name="Jeske O."/>
            <person name="Meyerdierks A."/>
            <person name="Storesund J.E."/>
            <person name="Kallscheuer N."/>
            <person name="Luecker S."/>
            <person name="Lage O.M."/>
            <person name="Pohl T."/>
            <person name="Merkel B.J."/>
            <person name="Hornburger P."/>
            <person name="Mueller R.-W."/>
            <person name="Bruemmer F."/>
            <person name="Labrenz M."/>
            <person name="Spormann A.M."/>
            <person name="Op den Camp H."/>
            <person name="Overmann J."/>
            <person name="Amann R."/>
            <person name="Jetten M.S.M."/>
            <person name="Mascher T."/>
            <person name="Medema M.H."/>
            <person name="Devos D.P."/>
            <person name="Kaster A.-K."/>
            <person name="Ovreas L."/>
            <person name="Rohde M."/>
            <person name="Galperin M.Y."/>
            <person name="Jogler C."/>
        </authorList>
    </citation>
    <scope>NUCLEOTIDE SEQUENCE [LARGE SCALE GENOMIC DNA]</scope>
    <source>
        <strain evidence="4 5">EC9</strain>
    </source>
</reference>
<sequence length="469" mass="53292">MMYDGDFERGERYFSDLLMGLPAVLGCLVLTPFLLYVWSREAKLEDIYRHAATRAYDAQQHDLAVVCFDRLIRINPRLEDRFHLGLSLVAAGDQERGLRIMSGIASPEKQGFGPAHVWQAKQLMVNPEADLETITTAISHLSNAKKTLYKDSEVNYLLATCFWGTGSTERALESLRDASLQNPAYYYDLFKACQKHKLLPETNKAAELASDFLKQQVASHPLDRDARYRYVEVQIWLNVFDNAEQILLQGADVDPDGDWNKTLAKAYLARFRQRKSERVSLDELLSYLQKALAADPESTDVIKELADVGIVDPSGRIEKMLEQSLTSGRHNAIVHFVLGSRRWQLNLVDDAVFHMKRAYKLDKSLSIAANNLAYYELLKEDGDLQRGLELIDELLQEFPDSHAFRETRGQLLAGLERWEEALDELEYALPKFPQEKRLHASLALCYDAIGQSKLASQHREIAAAVQQSN</sequence>
<gene>
    <name evidence="4" type="ORF">EC9_30680</name>
</gene>
<dbReference type="AlphaFoldDB" id="A0A517M1W8"/>
<keyword evidence="5" id="KW-1185">Reference proteome</keyword>
<dbReference type="Proteomes" id="UP000319557">
    <property type="component" value="Chromosome"/>
</dbReference>
<name>A0A517M1W8_9BACT</name>
<dbReference type="KEGG" id="ruv:EC9_30680"/>
<protein>
    <submittedName>
        <fullName evidence="4">Tetratricopeptide repeat protein</fullName>
    </submittedName>
</protein>
<dbReference type="InterPro" id="IPR011990">
    <property type="entry name" value="TPR-like_helical_dom_sf"/>
</dbReference>
<keyword evidence="3" id="KW-0812">Transmembrane</keyword>